<evidence type="ECO:0000313" key="2">
    <source>
        <dbReference type="EMBL" id="PAV22960.1"/>
    </source>
</evidence>
<gene>
    <name evidence="2" type="ORF">PNOK_0002700</name>
</gene>
<feature type="region of interest" description="Disordered" evidence="1">
    <location>
        <begin position="1"/>
        <end position="98"/>
    </location>
</feature>
<reference evidence="2 3" key="1">
    <citation type="journal article" date="2017" name="Mol. Ecol.">
        <title>Comparative and population genomic landscape of Phellinus noxius: A hypervariable fungus causing root rot in trees.</title>
        <authorList>
            <person name="Chung C.L."/>
            <person name="Lee T.J."/>
            <person name="Akiba M."/>
            <person name="Lee H.H."/>
            <person name="Kuo T.H."/>
            <person name="Liu D."/>
            <person name="Ke H.M."/>
            <person name="Yokoi T."/>
            <person name="Roa M.B."/>
            <person name="Lu M.J."/>
            <person name="Chang Y.Y."/>
            <person name="Ann P.J."/>
            <person name="Tsai J.N."/>
            <person name="Chen C.Y."/>
            <person name="Tzean S.S."/>
            <person name="Ota Y."/>
            <person name="Hattori T."/>
            <person name="Sahashi N."/>
            <person name="Liou R.F."/>
            <person name="Kikuchi T."/>
            <person name="Tsai I.J."/>
        </authorList>
    </citation>
    <scope>NUCLEOTIDE SEQUENCE [LARGE SCALE GENOMIC DNA]</scope>
    <source>
        <strain evidence="2 3">FFPRI411160</strain>
    </source>
</reference>
<accession>A0A286UTM6</accession>
<feature type="compositionally biased region" description="Polar residues" evidence="1">
    <location>
        <begin position="1"/>
        <end position="11"/>
    </location>
</feature>
<dbReference type="Proteomes" id="UP000217199">
    <property type="component" value="Unassembled WGS sequence"/>
</dbReference>
<feature type="compositionally biased region" description="Polar residues" evidence="1">
    <location>
        <begin position="58"/>
        <end position="70"/>
    </location>
</feature>
<proteinExistence type="predicted"/>
<protein>
    <submittedName>
        <fullName evidence="2">Uncharacterized protein</fullName>
    </submittedName>
</protein>
<dbReference type="EMBL" id="NBII01000001">
    <property type="protein sequence ID" value="PAV22960.1"/>
    <property type="molecule type" value="Genomic_DNA"/>
</dbReference>
<dbReference type="InParanoid" id="A0A286UTM6"/>
<evidence type="ECO:0000313" key="3">
    <source>
        <dbReference type="Proteomes" id="UP000217199"/>
    </source>
</evidence>
<sequence>MSHLSKNNQVQHPLRSAHGRSIISSSNNTTPPVPITRAPSIKRETPPAIKKRTASVAKKNSTTLRTTPPTFNALPIGSSRPNPVPSRAPIDDNKAPEPGSKALLLQKVSYAIGATGYLPEKSLREKKKQDIKDDARDSIEEYKTKMEGVTSIIIKKYQGKKDEREIKKEIIKEKHKINLEFWAALNEDSVQGRLRDLLDFMKEMLTKLEADIKRDNGANIQLYERVFCALISMYSLYIKLESIESQVDMYLFDDQDLECTWFKPMLDAATHAKPMVEGLRKRWKRTQADINGQTSIKEVTVQRINQMVTFCEGKIEINPIIIKDTNYLPGGPAPLLIKPQFEIKAIRSHH</sequence>
<name>A0A286UTM6_9AGAM</name>
<comment type="caution">
    <text evidence="2">The sequence shown here is derived from an EMBL/GenBank/DDBJ whole genome shotgun (WGS) entry which is preliminary data.</text>
</comment>
<keyword evidence="3" id="KW-1185">Reference proteome</keyword>
<organism evidence="2 3">
    <name type="scientific">Pyrrhoderma noxium</name>
    <dbReference type="NCBI Taxonomy" id="2282107"/>
    <lineage>
        <taxon>Eukaryota</taxon>
        <taxon>Fungi</taxon>
        <taxon>Dikarya</taxon>
        <taxon>Basidiomycota</taxon>
        <taxon>Agaricomycotina</taxon>
        <taxon>Agaricomycetes</taxon>
        <taxon>Hymenochaetales</taxon>
        <taxon>Hymenochaetaceae</taxon>
        <taxon>Pyrrhoderma</taxon>
    </lineage>
</organism>
<dbReference type="AlphaFoldDB" id="A0A286UTM6"/>
<evidence type="ECO:0000256" key="1">
    <source>
        <dbReference type="SAM" id="MobiDB-lite"/>
    </source>
</evidence>